<evidence type="ECO:0000313" key="4">
    <source>
        <dbReference type="EMBL" id="PQA87410.1"/>
    </source>
</evidence>
<dbReference type="AlphaFoldDB" id="A0A2S7K4X9"/>
<dbReference type="EMBL" id="PJCH01000014">
    <property type="protein sequence ID" value="PQA86637.1"/>
    <property type="molecule type" value="Genomic_DNA"/>
</dbReference>
<dbReference type="PANTHER" id="PTHR36455:SF1">
    <property type="entry name" value="BLR8292 PROTEIN"/>
    <property type="match status" value="1"/>
</dbReference>
<evidence type="ECO:0000313" key="1">
    <source>
        <dbReference type="EMBL" id="PQA85790.1"/>
    </source>
</evidence>
<proteinExistence type="predicted"/>
<dbReference type="EMBL" id="PJCH01000013">
    <property type="protein sequence ID" value="PQA86663.1"/>
    <property type="molecule type" value="Genomic_DNA"/>
</dbReference>
<protein>
    <recommendedName>
        <fullName evidence="8">Transposase</fullName>
    </recommendedName>
</protein>
<evidence type="ECO:0000313" key="3">
    <source>
        <dbReference type="EMBL" id="PQA86663.1"/>
    </source>
</evidence>
<dbReference type="EMBL" id="PJCH01000007">
    <property type="protein sequence ID" value="PQA87560.1"/>
    <property type="molecule type" value="Genomic_DNA"/>
</dbReference>
<reference evidence="5 7" key="1">
    <citation type="submission" date="2017-12" db="EMBL/GenBank/DDBJ databases">
        <authorList>
            <person name="Hurst M.R.H."/>
        </authorList>
    </citation>
    <scope>NUCLEOTIDE SEQUENCE [LARGE SCALE GENOMIC DNA]</scope>
    <source>
        <strain evidence="5 7">SY-3-19</strain>
    </source>
</reference>
<dbReference type="EMBL" id="PJCH01000008">
    <property type="protein sequence ID" value="PQA87410.1"/>
    <property type="molecule type" value="Genomic_DNA"/>
</dbReference>
<evidence type="ECO:0000313" key="2">
    <source>
        <dbReference type="EMBL" id="PQA86637.1"/>
    </source>
</evidence>
<dbReference type="RefSeq" id="WP_104829984.1">
    <property type="nucleotide sequence ID" value="NZ_PJCH01000005.1"/>
</dbReference>
<sequence length="118" mass="13463">MINGHAPKRFYLYAKPVDFRKGHQGLSVIVQEITKIDLFSGAAFIFRPKNAHAVKILTWDSSGLVLVHKKIEDRSFRWPPINDGVMSLSPVQFSALVEGIDWRKVHTARRTRKPKIIA</sequence>
<name>A0A2S7K4X9_9PROT</name>
<dbReference type="NCBIfam" id="NF033819">
    <property type="entry name" value="IS66_TnpB"/>
    <property type="match status" value="1"/>
</dbReference>
<dbReference type="EMBL" id="PJCH01000017">
    <property type="protein sequence ID" value="PQA85790.1"/>
    <property type="molecule type" value="Genomic_DNA"/>
</dbReference>
<dbReference type="Pfam" id="PF05717">
    <property type="entry name" value="TnpB_IS66"/>
    <property type="match status" value="1"/>
</dbReference>
<evidence type="ECO:0000313" key="5">
    <source>
        <dbReference type="EMBL" id="PQA87560.1"/>
    </source>
</evidence>
<evidence type="ECO:0008006" key="8">
    <source>
        <dbReference type="Google" id="ProtNLM"/>
    </source>
</evidence>
<organism evidence="5 7">
    <name type="scientific">Hyphococcus luteus</name>
    <dbReference type="NCBI Taxonomy" id="2058213"/>
    <lineage>
        <taxon>Bacteria</taxon>
        <taxon>Pseudomonadati</taxon>
        <taxon>Pseudomonadota</taxon>
        <taxon>Alphaproteobacteria</taxon>
        <taxon>Parvularculales</taxon>
        <taxon>Parvularculaceae</taxon>
        <taxon>Hyphococcus</taxon>
    </lineage>
</organism>
<dbReference type="OrthoDB" id="9801450at2"/>
<evidence type="ECO:0000313" key="7">
    <source>
        <dbReference type="Proteomes" id="UP000239504"/>
    </source>
</evidence>
<comment type="caution">
    <text evidence="5">The sequence shown here is derived from an EMBL/GenBank/DDBJ whole genome shotgun (WGS) entry which is preliminary data.</text>
</comment>
<keyword evidence="7" id="KW-1185">Reference proteome</keyword>
<evidence type="ECO:0000313" key="6">
    <source>
        <dbReference type="EMBL" id="PQA88745.1"/>
    </source>
</evidence>
<dbReference type="InterPro" id="IPR008878">
    <property type="entry name" value="Transposase_IS66_Orf2"/>
</dbReference>
<dbReference type="PANTHER" id="PTHR36455">
    <property type="match status" value="1"/>
</dbReference>
<dbReference type="Proteomes" id="UP000239504">
    <property type="component" value="Unassembled WGS sequence"/>
</dbReference>
<gene>
    <name evidence="6" type="ORF">CW354_04820</name>
    <name evidence="5" type="ORF">CW354_12180</name>
    <name evidence="4" type="ORF">CW354_12385</name>
    <name evidence="3" type="ORF">CW354_16135</name>
    <name evidence="2" type="ORF">CW354_16160</name>
    <name evidence="1" type="ORF">CW354_22785</name>
</gene>
<dbReference type="EMBL" id="PJCH01000005">
    <property type="protein sequence ID" value="PQA88745.1"/>
    <property type="molecule type" value="Genomic_DNA"/>
</dbReference>
<accession>A0A2S7K4X9</accession>